<feature type="transmembrane region" description="Helical" evidence="1">
    <location>
        <begin position="102"/>
        <end position="123"/>
    </location>
</feature>
<feature type="transmembrane region" description="Helical" evidence="1">
    <location>
        <begin position="66"/>
        <end position="90"/>
    </location>
</feature>
<protein>
    <submittedName>
        <fullName evidence="2">Carotenoid biosynthesis protein</fullName>
    </submittedName>
</protein>
<feature type="transmembrane region" description="Helical" evidence="1">
    <location>
        <begin position="12"/>
        <end position="28"/>
    </location>
</feature>
<evidence type="ECO:0000256" key="1">
    <source>
        <dbReference type="SAM" id="Phobius"/>
    </source>
</evidence>
<dbReference type="Pfam" id="PF04240">
    <property type="entry name" value="Caroten_synth"/>
    <property type="match status" value="1"/>
</dbReference>
<organism evidence="2">
    <name type="scientific">uncultured Rubrobacteraceae bacterium</name>
    <dbReference type="NCBI Taxonomy" id="349277"/>
    <lineage>
        <taxon>Bacteria</taxon>
        <taxon>Bacillati</taxon>
        <taxon>Actinomycetota</taxon>
        <taxon>Rubrobacteria</taxon>
        <taxon>Rubrobacterales</taxon>
        <taxon>Rubrobacteraceae</taxon>
        <taxon>environmental samples</taxon>
    </lineage>
</organism>
<dbReference type="PANTHER" id="PTHR39419:SF1">
    <property type="entry name" value="SLL0814 PROTEIN"/>
    <property type="match status" value="1"/>
</dbReference>
<dbReference type="AlphaFoldDB" id="A0A6J4R3D3"/>
<keyword evidence="1" id="KW-0812">Transmembrane</keyword>
<gene>
    <name evidence="2" type="ORF">AVDCRST_MAG58-2855</name>
</gene>
<feature type="transmembrane region" description="Helical" evidence="1">
    <location>
        <begin position="135"/>
        <end position="160"/>
    </location>
</feature>
<sequence>MLTQLRRTTPRPLILACALSLVAAYFAVRYPDIKGTSVGSFVSTLLIASPSAFALFRYLGPRKATLSLLVLSIFGYAIESLGVATGFPYGTFYYGDALGPRLAGIVPLLLPLSYAPLVVGAVAAAWGTRLRLLHVLYATLLLVWMDAVLDPGAASLGFWVWPGGGAYYGVPISNYAGWLLSGAIATTLLLAAGQWSETPRPALLDSATIATSFWTGVVVLSGMVAPALLGALLLVYLLARRSHLRAAK</sequence>
<feature type="transmembrane region" description="Helical" evidence="1">
    <location>
        <begin position="40"/>
        <end position="59"/>
    </location>
</feature>
<accession>A0A6J4R3D3</accession>
<proteinExistence type="predicted"/>
<evidence type="ECO:0000313" key="2">
    <source>
        <dbReference type="EMBL" id="CAA9463039.1"/>
    </source>
</evidence>
<name>A0A6J4R3D3_9ACTN</name>
<reference evidence="2" key="1">
    <citation type="submission" date="2020-02" db="EMBL/GenBank/DDBJ databases">
        <authorList>
            <person name="Meier V. D."/>
        </authorList>
    </citation>
    <scope>NUCLEOTIDE SEQUENCE</scope>
    <source>
        <strain evidence="2">AVDCRST_MAG58</strain>
    </source>
</reference>
<keyword evidence="1" id="KW-1133">Transmembrane helix</keyword>
<dbReference type="InterPro" id="IPR007354">
    <property type="entry name" value="CruF-like"/>
</dbReference>
<keyword evidence="1" id="KW-0472">Membrane</keyword>
<feature type="transmembrane region" description="Helical" evidence="1">
    <location>
        <begin position="172"/>
        <end position="192"/>
    </location>
</feature>
<dbReference type="EMBL" id="CADCVF010000060">
    <property type="protein sequence ID" value="CAA9463039.1"/>
    <property type="molecule type" value="Genomic_DNA"/>
</dbReference>
<feature type="transmembrane region" description="Helical" evidence="1">
    <location>
        <begin position="213"/>
        <end position="239"/>
    </location>
</feature>
<dbReference type="PANTHER" id="PTHR39419">
    <property type="entry name" value="SLL0814 PROTEIN"/>
    <property type="match status" value="1"/>
</dbReference>